<dbReference type="RefSeq" id="WP_237869220.1">
    <property type="nucleotide sequence ID" value="NZ_JAKLTR010000002.1"/>
</dbReference>
<dbReference type="InterPro" id="IPR011250">
    <property type="entry name" value="OMP/PagP_B-barrel"/>
</dbReference>
<protein>
    <submittedName>
        <fullName evidence="2">Outer membrane beta-barrel protein</fullName>
    </submittedName>
</protein>
<name>A0ABS9KMX6_9BACT</name>
<evidence type="ECO:0000313" key="3">
    <source>
        <dbReference type="Proteomes" id="UP001165367"/>
    </source>
</evidence>
<keyword evidence="1" id="KW-0732">Signal</keyword>
<evidence type="ECO:0000256" key="1">
    <source>
        <dbReference type="SAM" id="SignalP"/>
    </source>
</evidence>
<accession>A0ABS9KMX6</accession>
<proteinExistence type="predicted"/>
<organism evidence="2 3">
    <name type="scientific">Terrimonas ginsenosidimutans</name>
    <dbReference type="NCBI Taxonomy" id="2908004"/>
    <lineage>
        <taxon>Bacteria</taxon>
        <taxon>Pseudomonadati</taxon>
        <taxon>Bacteroidota</taxon>
        <taxon>Chitinophagia</taxon>
        <taxon>Chitinophagales</taxon>
        <taxon>Chitinophagaceae</taxon>
        <taxon>Terrimonas</taxon>
    </lineage>
</organism>
<reference evidence="2" key="1">
    <citation type="submission" date="2022-01" db="EMBL/GenBank/DDBJ databases">
        <authorList>
            <person name="Jo J.-H."/>
            <person name="Im W.-T."/>
        </authorList>
    </citation>
    <scope>NUCLEOTIDE SEQUENCE</scope>
    <source>
        <strain evidence="2">NA20</strain>
    </source>
</reference>
<dbReference type="Gene3D" id="2.40.160.20">
    <property type="match status" value="1"/>
</dbReference>
<dbReference type="EMBL" id="JAKLTR010000002">
    <property type="protein sequence ID" value="MCG2613661.1"/>
    <property type="molecule type" value="Genomic_DNA"/>
</dbReference>
<gene>
    <name evidence="2" type="ORF">LZZ85_05185</name>
</gene>
<dbReference type="SUPFAM" id="SSF56925">
    <property type="entry name" value="OMPA-like"/>
    <property type="match status" value="1"/>
</dbReference>
<comment type="caution">
    <text evidence="2">The sequence shown here is derived from an EMBL/GenBank/DDBJ whole genome shotgun (WGS) entry which is preliminary data.</text>
</comment>
<sequence>MTSTHKRFKTAGRCFFLLACLFSASFLFAQKSPFSVALTTGVAFPTGKFAGKEFQPINAMPNENGAARPGLNTNLQINARISHGFFITLKGGISKYNRDTDKAQELYDMLYGPGKTKLKSERWEVIKLLAGPSLHLPVGNKLSFRTGIAAGITNTSVPSYKNEHSAQPGQSALTSRYDYDVDLSTAFAYQANAGLGYKIGQQLSLLFDVTYFGAKAKGTQIIYPITGGPGPGPGMQPTPEPIYLHHKYPLNAITALIGLEWQF</sequence>
<keyword evidence="3" id="KW-1185">Reference proteome</keyword>
<evidence type="ECO:0000313" key="2">
    <source>
        <dbReference type="EMBL" id="MCG2613661.1"/>
    </source>
</evidence>
<feature type="signal peptide" evidence="1">
    <location>
        <begin position="1"/>
        <end position="29"/>
    </location>
</feature>
<feature type="chain" id="PRO_5045994811" evidence="1">
    <location>
        <begin position="30"/>
        <end position="263"/>
    </location>
</feature>
<dbReference type="Proteomes" id="UP001165367">
    <property type="component" value="Unassembled WGS sequence"/>
</dbReference>